<dbReference type="EMBL" id="JAVDVI010000007">
    <property type="protein sequence ID" value="MDR6967980.1"/>
    <property type="molecule type" value="Genomic_DNA"/>
</dbReference>
<accession>A0ABU1TPU2</accession>
<dbReference type="RefSeq" id="WP_310026372.1">
    <property type="nucleotide sequence ID" value="NZ_JAVDVI010000007.1"/>
</dbReference>
<sequence>MFQKTILLFGLIFLGCNSFSDKQDESDKPDKPDEAVEKRDYLKFHNEAKAYCKAQNFNEDYYFLVDLSIHSGKNRFFVYDFKTNTISNQNLATHGSCDQFDTNLTKWEKVKFSNRNNSHCSSKGKFKIGKRDYSSWGIKVKYWLHGLESSNSNAQERVVVLHSWNAVSNQEIFPDYSPLSWGCPAVSDAFMEFLDAKLQQTQKPVLLWIIE</sequence>
<gene>
    <name evidence="1" type="ORF">J2X31_001994</name>
</gene>
<name>A0ABU1TPU2_9FLAO</name>
<dbReference type="PANTHER" id="PTHR38477">
    <property type="entry name" value="HYPOTHETICAL EXPORTED PROTEIN"/>
    <property type="match status" value="1"/>
</dbReference>
<dbReference type="PROSITE" id="PS51257">
    <property type="entry name" value="PROKAR_LIPOPROTEIN"/>
    <property type="match status" value="1"/>
</dbReference>
<reference evidence="1 2" key="1">
    <citation type="submission" date="2023-07" db="EMBL/GenBank/DDBJ databases">
        <title>Sorghum-associated microbial communities from plants grown in Nebraska, USA.</title>
        <authorList>
            <person name="Schachtman D."/>
        </authorList>
    </citation>
    <scope>NUCLEOTIDE SEQUENCE [LARGE SCALE GENOMIC DNA]</scope>
    <source>
        <strain evidence="1 2">3773</strain>
    </source>
</reference>
<evidence type="ECO:0008006" key="3">
    <source>
        <dbReference type="Google" id="ProtNLM"/>
    </source>
</evidence>
<dbReference type="Pfam" id="PF13645">
    <property type="entry name" value="YkuD_2"/>
    <property type="match status" value="1"/>
</dbReference>
<keyword evidence="2" id="KW-1185">Reference proteome</keyword>
<dbReference type="InterPro" id="IPR032676">
    <property type="entry name" value="YkuD_2"/>
</dbReference>
<comment type="caution">
    <text evidence="1">The sequence shown here is derived from an EMBL/GenBank/DDBJ whole genome shotgun (WGS) entry which is preliminary data.</text>
</comment>
<dbReference type="PANTHER" id="PTHR38477:SF1">
    <property type="entry name" value="MUREIN L,D-TRANSPEPTIDASE CATALYTIC DOMAIN FAMILY PROTEIN"/>
    <property type="match status" value="1"/>
</dbReference>
<dbReference type="Proteomes" id="UP001255185">
    <property type="component" value="Unassembled WGS sequence"/>
</dbReference>
<evidence type="ECO:0000313" key="1">
    <source>
        <dbReference type="EMBL" id="MDR6967980.1"/>
    </source>
</evidence>
<organism evidence="1 2">
    <name type="scientific">Flavobacterium arsenatis</name>
    <dbReference type="NCBI Taxonomy" id="1484332"/>
    <lineage>
        <taxon>Bacteria</taxon>
        <taxon>Pseudomonadati</taxon>
        <taxon>Bacteroidota</taxon>
        <taxon>Flavobacteriia</taxon>
        <taxon>Flavobacteriales</taxon>
        <taxon>Flavobacteriaceae</taxon>
        <taxon>Flavobacterium</taxon>
    </lineage>
</organism>
<proteinExistence type="predicted"/>
<evidence type="ECO:0000313" key="2">
    <source>
        <dbReference type="Proteomes" id="UP001255185"/>
    </source>
</evidence>
<protein>
    <recommendedName>
        <fullName evidence="3">Peptidase</fullName>
    </recommendedName>
</protein>